<proteinExistence type="predicted"/>
<evidence type="ECO:0000256" key="1">
    <source>
        <dbReference type="SAM" id="MobiDB-lite"/>
    </source>
</evidence>
<dbReference type="Proteomes" id="UP000266841">
    <property type="component" value="Unassembled WGS sequence"/>
</dbReference>
<protein>
    <submittedName>
        <fullName evidence="2">Uncharacterized protein</fullName>
    </submittedName>
</protein>
<accession>K0RNN1</accession>
<evidence type="ECO:0000313" key="2">
    <source>
        <dbReference type="EMBL" id="EJK48362.1"/>
    </source>
</evidence>
<comment type="caution">
    <text evidence="2">The sequence shown here is derived from an EMBL/GenBank/DDBJ whole genome shotgun (WGS) entry which is preliminary data.</text>
</comment>
<organism evidence="2 3">
    <name type="scientific">Thalassiosira oceanica</name>
    <name type="common">Marine diatom</name>
    <dbReference type="NCBI Taxonomy" id="159749"/>
    <lineage>
        <taxon>Eukaryota</taxon>
        <taxon>Sar</taxon>
        <taxon>Stramenopiles</taxon>
        <taxon>Ochrophyta</taxon>
        <taxon>Bacillariophyta</taxon>
        <taxon>Coscinodiscophyceae</taxon>
        <taxon>Thalassiosirophycidae</taxon>
        <taxon>Thalassiosirales</taxon>
        <taxon>Thalassiosiraceae</taxon>
        <taxon>Thalassiosira</taxon>
    </lineage>
</organism>
<feature type="region of interest" description="Disordered" evidence="1">
    <location>
        <begin position="239"/>
        <end position="258"/>
    </location>
</feature>
<name>K0RNN1_THAOC</name>
<keyword evidence="3" id="KW-1185">Reference proteome</keyword>
<evidence type="ECO:0000313" key="3">
    <source>
        <dbReference type="Proteomes" id="UP000266841"/>
    </source>
</evidence>
<sequence>MKPNATKHGKVDHLAMANIGRRCTMEVAEECNPEQNRPPIPILLSAAAVDTENNDDFGLEVERRSTPGNYTARRTPLRAPIVLSLALKFGDIQTDSDLHAADSQVNSKYVQINVGTLTDGLSPNIHRSMAIASIIRFACFHLLRIIRFSIAWYDTNKTRRAEASFGPAGDDNGRRYEPPPQDRIGLATAVVPSRRRPPAAPGKPSFPYFKVYYLPRRCVLAEPSQRTSDIESPRLDGVRKIRRQGLKPPESGDLSPPTRVDEDGFLRCRLAVGTILAVEVGIVRTVVAQLGKETPREKCPYGAKKTY</sequence>
<dbReference type="EMBL" id="AGNL01045951">
    <property type="protein sequence ID" value="EJK48362.1"/>
    <property type="molecule type" value="Genomic_DNA"/>
</dbReference>
<dbReference type="AlphaFoldDB" id="K0RNN1"/>
<gene>
    <name evidence="2" type="ORF">THAOC_32851</name>
</gene>
<reference evidence="2 3" key="1">
    <citation type="journal article" date="2012" name="Genome Biol.">
        <title>Genome and low-iron response of an oceanic diatom adapted to chronic iron limitation.</title>
        <authorList>
            <person name="Lommer M."/>
            <person name="Specht M."/>
            <person name="Roy A.S."/>
            <person name="Kraemer L."/>
            <person name="Andreson R."/>
            <person name="Gutowska M.A."/>
            <person name="Wolf J."/>
            <person name="Bergner S.V."/>
            <person name="Schilhabel M.B."/>
            <person name="Klostermeier U.C."/>
            <person name="Beiko R.G."/>
            <person name="Rosenstiel P."/>
            <person name="Hippler M."/>
            <person name="Laroche J."/>
        </authorList>
    </citation>
    <scope>NUCLEOTIDE SEQUENCE [LARGE SCALE GENOMIC DNA]</scope>
    <source>
        <strain evidence="2 3">CCMP1005</strain>
    </source>
</reference>